<gene>
    <name evidence="1" type="ORF">IV417_12375</name>
</gene>
<dbReference type="PANTHER" id="PTHR36922:SF1">
    <property type="entry name" value="DUF1993 DOMAIN-CONTAINING PROTEIN"/>
    <property type="match status" value="1"/>
</dbReference>
<dbReference type="RefSeq" id="WP_327794400.1">
    <property type="nucleotide sequence ID" value="NZ_JADQAZ010000002.1"/>
</dbReference>
<dbReference type="SUPFAM" id="SSF109854">
    <property type="entry name" value="DinB/YfiT-like putative metalloenzymes"/>
    <property type="match status" value="1"/>
</dbReference>
<dbReference type="AlphaFoldDB" id="A0AAP2CRG3"/>
<evidence type="ECO:0000313" key="2">
    <source>
        <dbReference type="Proteomes" id="UP001315686"/>
    </source>
</evidence>
<organism evidence="1 2">
    <name type="scientific">Harenicola maris</name>
    <dbReference type="NCBI Taxonomy" id="2841044"/>
    <lineage>
        <taxon>Bacteria</taxon>
        <taxon>Pseudomonadati</taxon>
        <taxon>Pseudomonadota</taxon>
        <taxon>Alphaproteobacteria</taxon>
        <taxon>Rhodobacterales</taxon>
        <taxon>Paracoccaceae</taxon>
        <taxon>Harenicola</taxon>
    </lineage>
</organism>
<keyword evidence="2" id="KW-1185">Reference proteome</keyword>
<dbReference type="InterPro" id="IPR034660">
    <property type="entry name" value="DinB/YfiT-like"/>
</dbReference>
<protein>
    <submittedName>
        <fullName evidence="1">DUF1993 domain-containing protein</fullName>
    </submittedName>
</protein>
<dbReference type="InterPro" id="IPR018531">
    <property type="entry name" value="DUF1993"/>
</dbReference>
<dbReference type="EMBL" id="JADQAZ010000002">
    <property type="protein sequence ID" value="MBT0958186.1"/>
    <property type="molecule type" value="Genomic_DNA"/>
</dbReference>
<reference evidence="1 2" key="1">
    <citation type="journal article" date="2021" name="Arch. Microbiol.">
        <title>Harenicola maris gen. nov., sp. nov. isolated from the Sea of Japan shallow sediments.</title>
        <authorList>
            <person name="Romanenko L.A."/>
            <person name="Kurilenko V.V."/>
            <person name="Chernysheva N.Y."/>
            <person name="Tekutyeva L.A."/>
            <person name="Velansky P.V."/>
            <person name="Svetashev V.I."/>
            <person name="Isaeva M.P."/>
        </authorList>
    </citation>
    <scope>NUCLEOTIDE SEQUENCE [LARGE SCALE GENOMIC DNA]</scope>
    <source>
        <strain evidence="1 2">KMM 3653</strain>
    </source>
</reference>
<dbReference type="Pfam" id="PF09351">
    <property type="entry name" value="DUF1993"/>
    <property type="match status" value="1"/>
</dbReference>
<dbReference type="Gene3D" id="1.20.120.450">
    <property type="entry name" value="dinb family like domain"/>
    <property type="match status" value="1"/>
</dbReference>
<proteinExistence type="predicted"/>
<sequence>MDLYHQSVPVFRHYLSQAEGLVRVAGERPEVFEARLVPGMLTCAQQFASAAGFALRGTLPLIGRPVPEFPDLPLNRDGLLNRIDQTARALRALSPEDFAGAEARVVEHQAGFAELSQDGQTYLTLFALPNFFFHLSAGFALMRQSGLEVGKGDFDGLHDYPRGFRL</sequence>
<comment type="caution">
    <text evidence="1">The sequence shown here is derived from an EMBL/GenBank/DDBJ whole genome shotgun (WGS) entry which is preliminary data.</text>
</comment>
<dbReference type="Proteomes" id="UP001315686">
    <property type="component" value="Unassembled WGS sequence"/>
</dbReference>
<accession>A0AAP2CRG3</accession>
<evidence type="ECO:0000313" key="1">
    <source>
        <dbReference type="EMBL" id="MBT0958186.1"/>
    </source>
</evidence>
<name>A0AAP2CRG3_9RHOB</name>
<dbReference type="PANTHER" id="PTHR36922">
    <property type="entry name" value="BLL2446 PROTEIN"/>
    <property type="match status" value="1"/>
</dbReference>